<gene>
    <name evidence="1" type="ORF">ADM99_06030</name>
</gene>
<dbReference type="AlphaFoldDB" id="A0A0P6XSY9"/>
<dbReference type="OrthoDB" id="9793120at2"/>
<organism evidence="1 2">
    <name type="scientific">Leptolinea tardivitalis</name>
    <dbReference type="NCBI Taxonomy" id="229920"/>
    <lineage>
        <taxon>Bacteria</taxon>
        <taxon>Bacillati</taxon>
        <taxon>Chloroflexota</taxon>
        <taxon>Anaerolineae</taxon>
        <taxon>Anaerolineales</taxon>
        <taxon>Anaerolineaceae</taxon>
        <taxon>Leptolinea</taxon>
    </lineage>
</organism>
<dbReference type="SUPFAM" id="SSF53335">
    <property type="entry name" value="S-adenosyl-L-methionine-dependent methyltransferases"/>
    <property type="match status" value="1"/>
</dbReference>
<reference evidence="1 2" key="1">
    <citation type="submission" date="2015-07" db="EMBL/GenBank/DDBJ databases">
        <title>Genome sequence of Leptolinea tardivitalis DSM 16556.</title>
        <authorList>
            <person name="Hemp J."/>
            <person name="Ward L.M."/>
            <person name="Pace L.A."/>
            <person name="Fischer W.W."/>
        </authorList>
    </citation>
    <scope>NUCLEOTIDE SEQUENCE [LARGE SCALE GENOMIC DNA]</scope>
    <source>
        <strain evidence="1 2">YMTK-2</strain>
    </source>
</reference>
<comment type="caution">
    <text evidence="1">The sequence shown here is derived from an EMBL/GenBank/DDBJ whole genome shotgun (WGS) entry which is preliminary data.</text>
</comment>
<name>A0A0P6XSY9_9CHLR</name>
<dbReference type="EMBL" id="LGCK01000007">
    <property type="protein sequence ID" value="KPL72652.1"/>
    <property type="molecule type" value="Genomic_DNA"/>
</dbReference>
<evidence type="ECO:0008006" key="3">
    <source>
        <dbReference type="Google" id="ProtNLM"/>
    </source>
</evidence>
<protein>
    <recommendedName>
        <fullName evidence="3">Class I SAM-dependent methyltransferase</fullName>
    </recommendedName>
</protein>
<accession>A0A0P6XSY9</accession>
<dbReference type="Gene3D" id="3.40.50.150">
    <property type="entry name" value="Vaccinia Virus protein VP39"/>
    <property type="match status" value="1"/>
</dbReference>
<keyword evidence="2" id="KW-1185">Reference proteome</keyword>
<dbReference type="Pfam" id="PF01135">
    <property type="entry name" value="PCMT"/>
    <property type="match status" value="1"/>
</dbReference>
<sequence length="215" mass="25036">MRSFSHWTPVYIFSRLSDWYYRFRNPAAPWLTPRAVEYLEQALQPDYAGLEYGSGRSTTWFASHVKSLVSVEHNEEWFNIVKENIKKLGCKNVEYHFYPKPDPNSSFEDIQKSQYVRVSEALQEKSINFALVDGIVRPACALRSIPLLKNGGLLIIDDANHYIPCQSTAPNSRHIKDGPLNEEWQKVINEIKDWDNVWFGNGIKETVIFRKPERE</sequence>
<dbReference type="STRING" id="229920.ADM99_06030"/>
<evidence type="ECO:0000313" key="1">
    <source>
        <dbReference type="EMBL" id="KPL72652.1"/>
    </source>
</evidence>
<dbReference type="Proteomes" id="UP000050430">
    <property type="component" value="Unassembled WGS sequence"/>
</dbReference>
<proteinExistence type="predicted"/>
<dbReference type="InterPro" id="IPR029063">
    <property type="entry name" value="SAM-dependent_MTases_sf"/>
</dbReference>
<dbReference type="RefSeq" id="WP_062421286.1">
    <property type="nucleotide sequence ID" value="NZ_BBYA01000008.1"/>
</dbReference>
<evidence type="ECO:0000313" key="2">
    <source>
        <dbReference type="Proteomes" id="UP000050430"/>
    </source>
</evidence>